<keyword evidence="2" id="KW-1185">Reference proteome</keyword>
<sequence length="355" mass="40488">MPIKNLSVEVLDEVFYNYAANDGRAQTLVQVCTKWNAIVTQRPRLWTLVVVDLSEVEKPGDPYQHAIMGLEKTLQRSNRLPLTIQFADSHPGTSRTSSLSRDIMLQLFRESMRWKSASLRLDPHQGACRLFTHNDYRLDRRRMFKGWYFSNLEALTITTFGNMPLKVLDYFAPTPSLTTVRVPTLGDIFRPMHSEYHAGIASFVLEHLALDFSADLSLIHWLDRFKRSILSCDVKTLNHFPDGILPATLPPYVVELPKLVSLAVPQGHARAVDSLRLPQLGYLTLYANNAQPFDLSEIRRLLDRSACRLRRLEIFAPVAVPISDIEAVFPLFVFSETKSEGASNVRKVYFSQEPR</sequence>
<proteinExistence type="predicted"/>
<evidence type="ECO:0000313" key="1">
    <source>
        <dbReference type="EMBL" id="KAL0060143.1"/>
    </source>
</evidence>
<gene>
    <name evidence="1" type="ORF">AAF712_013069</name>
</gene>
<dbReference type="EMBL" id="JBBXMP010000190">
    <property type="protein sequence ID" value="KAL0060143.1"/>
    <property type="molecule type" value="Genomic_DNA"/>
</dbReference>
<organism evidence="1 2">
    <name type="scientific">Marasmius tenuissimus</name>
    <dbReference type="NCBI Taxonomy" id="585030"/>
    <lineage>
        <taxon>Eukaryota</taxon>
        <taxon>Fungi</taxon>
        <taxon>Dikarya</taxon>
        <taxon>Basidiomycota</taxon>
        <taxon>Agaricomycotina</taxon>
        <taxon>Agaricomycetes</taxon>
        <taxon>Agaricomycetidae</taxon>
        <taxon>Agaricales</taxon>
        <taxon>Marasmiineae</taxon>
        <taxon>Marasmiaceae</taxon>
        <taxon>Marasmius</taxon>
    </lineage>
</organism>
<reference evidence="1 2" key="1">
    <citation type="submission" date="2024-05" db="EMBL/GenBank/DDBJ databases">
        <title>A draft genome resource for the thread blight pathogen Marasmius tenuissimus strain MS-2.</title>
        <authorList>
            <person name="Yulfo-Soto G.E."/>
            <person name="Baruah I.K."/>
            <person name="Amoako-Attah I."/>
            <person name="Bukari Y."/>
            <person name="Meinhardt L.W."/>
            <person name="Bailey B.A."/>
            <person name="Cohen S.P."/>
        </authorList>
    </citation>
    <scope>NUCLEOTIDE SEQUENCE [LARGE SCALE GENOMIC DNA]</scope>
    <source>
        <strain evidence="1 2">MS-2</strain>
    </source>
</reference>
<name>A0ABR2ZFQ3_9AGAR</name>
<accession>A0ABR2ZFQ3</accession>
<comment type="caution">
    <text evidence="1">The sequence shown here is derived from an EMBL/GenBank/DDBJ whole genome shotgun (WGS) entry which is preliminary data.</text>
</comment>
<evidence type="ECO:0000313" key="2">
    <source>
        <dbReference type="Proteomes" id="UP001437256"/>
    </source>
</evidence>
<dbReference type="Proteomes" id="UP001437256">
    <property type="component" value="Unassembled WGS sequence"/>
</dbReference>
<protein>
    <recommendedName>
        <fullName evidence="3">F-box domain-containing protein</fullName>
    </recommendedName>
</protein>
<evidence type="ECO:0008006" key="3">
    <source>
        <dbReference type="Google" id="ProtNLM"/>
    </source>
</evidence>